<name>A0AC34GFT3_9BILA</name>
<organism evidence="1 2">
    <name type="scientific">Panagrolaimus sp. ES5</name>
    <dbReference type="NCBI Taxonomy" id="591445"/>
    <lineage>
        <taxon>Eukaryota</taxon>
        <taxon>Metazoa</taxon>
        <taxon>Ecdysozoa</taxon>
        <taxon>Nematoda</taxon>
        <taxon>Chromadorea</taxon>
        <taxon>Rhabditida</taxon>
        <taxon>Tylenchina</taxon>
        <taxon>Panagrolaimomorpha</taxon>
        <taxon>Panagrolaimoidea</taxon>
        <taxon>Panagrolaimidae</taxon>
        <taxon>Panagrolaimus</taxon>
    </lineage>
</organism>
<sequence>MHLLKNTSAIIPRSSSNHLSSKDTTIDSGLGGSSRSKKHFCECQTQSLITPPTTSPSPKSRLCLSSKIKLHAKELAIIGLPIYKKKQYLIENVVEGVADVVRGSSADKL</sequence>
<proteinExistence type="predicted"/>
<accession>A0AC34GFT3</accession>
<reference evidence="2" key="1">
    <citation type="submission" date="2022-11" db="UniProtKB">
        <authorList>
            <consortium name="WormBaseParasite"/>
        </authorList>
    </citation>
    <scope>IDENTIFICATION</scope>
</reference>
<dbReference type="WBParaSite" id="ES5_v2.g28485.t1">
    <property type="protein sequence ID" value="ES5_v2.g28485.t1"/>
    <property type="gene ID" value="ES5_v2.g28485"/>
</dbReference>
<dbReference type="Proteomes" id="UP000887579">
    <property type="component" value="Unplaced"/>
</dbReference>
<evidence type="ECO:0000313" key="2">
    <source>
        <dbReference type="WBParaSite" id="ES5_v2.g28485.t1"/>
    </source>
</evidence>
<evidence type="ECO:0000313" key="1">
    <source>
        <dbReference type="Proteomes" id="UP000887579"/>
    </source>
</evidence>
<protein>
    <submittedName>
        <fullName evidence="2">Uncharacterized protein</fullName>
    </submittedName>
</protein>